<dbReference type="RefSeq" id="WP_188766836.1">
    <property type="nucleotide sequence ID" value="NZ_BMKK01000005.1"/>
</dbReference>
<name>A0A917DS11_9BACT</name>
<dbReference type="AlphaFoldDB" id="A0A917DS11"/>
<evidence type="ECO:0000313" key="2">
    <source>
        <dbReference type="Proteomes" id="UP000609064"/>
    </source>
</evidence>
<proteinExistence type="predicted"/>
<dbReference type="PROSITE" id="PS51257">
    <property type="entry name" value="PROKAR_LIPOPROTEIN"/>
    <property type="match status" value="1"/>
</dbReference>
<protein>
    <submittedName>
        <fullName evidence="1">Uncharacterized protein</fullName>
    </submittedName>
</protein>
<reference evidence="1" key="2">
    <citation type="submission" date="2020-09" db="EMBL/GenBank/DDBJ databases">
        <authorList>
            <person name="Sun Q."/>
            <person name="Zhou Y."/>
        </authorList>
    </citation>
    <scope>NUCLEOTIDE SEQUENCE</scope>
    <source>
        <strain evidence="1">CGMCC 1.15958</strain>
    </source>
</reference>
<reference evidence="1" key="1">
    <citation type="journal article" date="2014" name="Int. J. Syst. Evol. Microbiol.">
        <title>Complete genome sequence of Corynebacterium casei LMG S-19264T (=DSM 44701T), isolated from a smear-ripened cheese.</title>
        <authorList>
            <consortium name="US DOE Joint Genome Institute (JGI-PGF)"/>
            <person name="Walter F."/>
            <person name="Albersmeier A."/>
            <person name="Kalinowski J."/>
            <person name="Ruckert C."/>
        </authorList>
    </citation>
    <scope>NUCLEOTIDE SEQUENCE</scope>
    <source>
        <strain evidence="1">CGMCC 1.15958</strain>
    </source>
</reference>
<comment type="caution">
    <text evidence="1">The sequence shown here is derived from an EMBL/GenBank/DDBJ whole genome shotgun (WGS) entry which is preliminary data.</text>
</comment>
<organism evidence="1 2">
    <name type="scientific">Emticicia aquatilis</name>
    <dbReference type="NCBI Taxonomy" id="1537369"/>
    <lineage>
        <taxon>Bacteria</taxon>
        <taxon>Pseudomonadati</taxon>
        <taxon>Bacteroidota</taxon>
        <taxon>Cytophagia</taxon>
        <taxon>Cytophagales</taxon>
        <taxon>Leadbetterellaceae</taxon>
        <taxon>Emticicia</taxon>
    </lineage>
</organism>
<sequence length="93" mass="10169">MKTKSILFAALVTLTFATTSCQDESISPSIIDYRSGETMSSSTESKTLIDGNEALIDEQTTPNQEIKNTTKPVLNKSNNVPVNIMQIDSDEVK</sequence>
<dbReference type="EMBL" id="BMKK01000005">
    <property type="protein sequence ID" value="GGD63284.1"/>
    <property type="molecule type" value="Genomic_DNA"/>
</dbReference>
<evidence type="ECO:0000313" key="1">
    <source>
        <dbReference type="EMBL" id="GGD63284.1"/>
    </source>
</evidence>
<accession>A0A917DS11</accession>
<gene>
    <name evidence="1" type="ORF">GCM10011514_29140</name>
</gene>
<keyword evidence="2" id="KW-1185">Reference proteome</keyword>
<dbReference type="Proteomes" id="UP000609064">
    <property type="component" value="Unassembled WGS sequence"/>
</dbReference>